<dbReference type="PANTHER" id="PTHR11228">
    <property type="entry name" value="RADICAL SAM DOMAIN PROTEIN"/>
    <property type="match status" value="1"/>
</dbReference>
<dbReference type="SUPFAM" id="SSF102114">
    <property type="entry name" value="Radical SAM enzymes"/>
    <property type="match status" value="1"/>
</dbReference>
<dbReference type="CDD" id="cd21109">
    <property type="entry name" value="SPASM"/>
    <property type="match status" value="3"/>
</dbReference>
<proteinExistence type="predicted"/>
<dbReference type="Gene3D" id="3.20.20.70">
    <property type="entry name" value="Aldolase class I"/>
    <property type="match status" value="2"/>
</dbReference>
<dbReference type="InterPro" id="IPR023885">
    <property type="entry name" value="4Fe4S-binding_SPASM_dom"/>
</dbReference>
<dbReference type="Proteomes" id="UP000584642">
    <property type="component" value="Unassembled WGS sequence"/>
</dbReference>
<comment type="caution">
    <text evidence="2">The sequence shown here is derived from an EMBL/GenBank/DDBJ whole genome shotgun (WGS) entry which is preliminary data.</text>
</comment>
<feature type="domain" description="4Fe4S-binding SPASM" evidence="1">
    <location>
        <begin position="777"/>
        <end position="837"/>
    </location>
</feature>
<organism evidence="2 3">
    <name type="scientific">Azospirillum oleiclasticum</name>
    <dbReference type="NCBI Taxonomy" id="2735135"/>
    <lineage>
        <taxon>Bacteria</taxon>
        <taxon>Pseudomonadati</taxon>
        <taxon>Pseudomonadota</taxon>
        <taxon>Alphaproteobacteria</taxon>
        <taxon>Rhodospirillales</taxon>
        <taxon>Azospirillaceae</taxon>
        <taxon>Azospirillum</taxon>
    </lineage>
</organism>
<dbReference type="InterPro" id="IPR058240">
    <property type="entry name" value="rSAM_sf"/>
</dbReference>
<dbReference type="Pfam" id="PF13186">
    <property type="entry name" value="SPASM"/>
    <property type="match status" value="1"/>
</dbReference>
<sequence>MTEARPLYLAILDPAEPWDLTGSDGAAAAIVALERNGQDAAAALLRALDTERQGGATAAYDARPDYRFWLESGDPLVCSLRADAPDGAAVVCLLPPDRTIGTPVGRPELLIHLARAVSAMPGTGPTVGALFEAARALFRRGDHAAARAAVAEGSARGRHPLLDMAGAVLAAVAEERPIPPYLEDVFGTSDHFATRYCPRPFVGLTVDAGGDAYLCHAAGIATPAGSVRDQPLQALADSDLGRSVRQAVMDGSFRYCNRLTCPAITGDALALRDETDPQWQAVRAIGTGGQPPRMPTAPWSAPYGLVTEPGAPLRLFTDVARWAEAVAELLPGTPAKELATALILDEPRAPVGVYQSPDHYEAWLTAEDDPFVCSMVTVAPHIPQVPCLTPRDAAGAPLSKLDFLIRIADGKPPPEMLTGAPFAATRGLFRAGRLEEARDFLDRHSARQRHFLYDQARMVLAYALSGRAVPDHLADVLGRSDHFAKRYCPRPFRELNVEAGGGAFLCHSLGINIPAGPVQDGDLGRLLNSGTARFIRRSILDGSFRCCNRLLCPSITGGTLPLRDDSDPEWQAIRAFESGCVERVEVLTSPIPFLLVTEPGGAPRLFHDVENLTAAVEHALPGTPVTGLVAAMRRDNAGNPADVYEALELYEAWLTADDDPLACTIVTVGSQFPPMLCLRPRDGIGEPLSKVDFLVRMAADRPPPVFIAAPFAATRALYRAGRIAEARDLMERHIARQSHFLFEQAHAVLTYAASGRPVPAHLQDVLGHSDHFQGRFCTLPFYEMTIGVDGSAYLCCPSYLNLTAGNILTDKVSDIVNSETAIRIRRSILDGDFKYCNRLSCSFIAGDNLPTREQARAHPFFRKVIDEDRAELDVIHRMSLALDRSCNLSCPSCRSEVIIEKGQAVAAMMKATRDVILPMLKKIKVMQMNGYGEFAMSEPCRLILKSINREEYPDLKLDLITNALLFDGGFWQKFPNAHSMIRTVRVSIDGATKDTYERLRRGGDFGRLQQNMAFLASLRRQGMFEELSILCVYQLDNFREMKRMAEWAIELGCDRIYFEKLLNWSSYGSDAGYVRRAVHLLENPHYAEFREIVSDPIFHHPAVVRDWIDTDAATGIDTSQLAFLPLALTLEEGQAPSTIADWANARRQAAALADSRPAVAALLRGIAHDTRGEPFGAYDAVADYDAWMAAPDDPCGCAIETMAGGTVFVAVKPDGGPMPAVDKARMLLRLNELKDRPFLHGGVFAAARTLFRAGLVAEARDGLKRCAEREFHFIEMPALDVAERTLSGEAVPPHLRGVFGAESATAGRFCPRPFTDLNVERDGNLYVCHSHYLNLPAGSLDGDGLAAAVNSDTVRRIRDSVLDGSFTACNPLHCAALRTGTLPTREEARADPYLRTIIDEHRTRLDRVERLVWPVPFLIDAGDGAAPQGFRDMAALEAAIDGTPEPLASLLRALCLDASLRGEDNAASVAHYMAWLDSTDDTTVCVEDQPFAAAGPLLLLRSGGAGSGRVLGRTEFLLRLNEARMTLPDVGLFRPYLVGAVCAAARTLLNDGRRDAAAAALSEQLARERHPMVEGLLTTMTRPPAPLATHSAYEGIVPEWVR</sequence>
<keyword evidence="3" id="KW-1185">Reference proteome</keyword>
<evidence type="ECO:0000313" key="2">
    <source>
        <dbReference type="EMBL" id="NYZ23952.1"/>
    </source>
</evidence>
<evidence type="ECO:0000313" key="3">
    <source>
        <dbReference type="Proteomes" id="UP000584642"/>
    </source>
</evidence>
<dbReference type="PANTHER" id="PTHR11228:SF7">
    <property type="entry name" value="PQQA PEPTIDE CYCLASE"/>
    <property type="match status" value="1"/>
</dbReference>
<reference evidence="2 3" key="1">
    <citation type="submission" date="2020-05" db="EMBL/GenBank/DDBJ databases">
        <title>Azospirillum oleiclasticum sp. nov, a nitrogen-fixing and heavy crude oil-emulsifying bacterium isolated from the crude oil of Yumen Oilfield.</title>
        <authorList>
            <person name="Wu D."/>
            <person name="Cai M."/>
            <person name="Zhang X."/>
        </authorList>
    </citation>
    <scope>NUCLEOTIDE SEQUENCE [LARGE SCALE GENOMIC DNA]</scope>
    <source>
        <strain evidence="2 3">ROY-1-1-2</strain>
    </source>
</reference>
<gene>
    <name evidence="2" type="ORF">HND93_29980</name>
</gene>
<dbReference type="RefSeq" id="WP_180285733.1">
    <property type="nucleotide sequence ID" value="NZ_JABFDB010000033.1"/>
</dbReference>
<accession>A0ABX2TIV7</accession>
<dbReference type="EMBL" id="JABFDB010000033">
    <property type="protein sequence ID" value="NYZ23952.1"/>
    <property type="molecule type" value="Genomic_DNA"/>
</dbReference>
<dbReference type="InterPro" id="IPR013785">
    <property type="entry name" value="Aldolase_TIM"/>
</dbReference>
<evidence type="ECO:0000259" key="1">
    <source>
        <dbReference type="Pfam" id="PF13186"/>
    </source>
</evidence>
<protein>
    <recommendedName>
        <fullName evidence="1">4Fe4S-binding SPASM domain-containing protein</fullName>
    </recommendedName>
</protein>
<dbReference type="InterPro" id="IPR050377">
    <property type="entry name" value="Radical_SAM_PqqE_MftC-like"/>
</dbReference>
<name>A0ABX2TIV7_9PROT</name>